<comment type="caution">
    <text evidence="1">The sequence shown here is derived from an EMBL/GenBank/DDBJ whole genome shotgun (WGS) entry which is preliminary data.</text>
</comment>
<dbReference type="AlphaFoldDB" id="A0A0W8F765"/>
<name>A0A0W8F765_9ZZZZ</name>
<sequence length="243" mass="26112">MKKMLKPTGLLLVGAIFIFSCLMLNALGSEAGLPDLQKEMKKTLSGTMDKPYGSAIGKFKVNGETITLPWSVRSTSALRSKALFLWPLPSREDIALNETGSKRVVSDLTAINTDREREIIYDGSQDCDAGSEDLSNSLEISVTGQETDDGSLNWYNGHVAADSIERAVDKALNRDKKYDLNSNNVTRSGSAALLGNNMVIDVSGISVSAINSVKGGSATATSNILIRPVQIIACPSEVEEKLR</sequence>
<organism evidence="1">
    <name type="scientific">hydrocarbon metagenome</name>
    <dbReference type="NCBI Taxonomy" id="938273"/>
    <lineage>
        <taxon>unclassified sequences</taxon>
        <taxon>metagenomes</taxon>
        <taxon>ecological metagenomes</taxon>
    </lineage>
</organism>
<dbReference type="EMBL" id="LNQE01001483">
    <property type="protein sequence ID" value="KUG16711.1"/>
    <property type="molecule type" value="Genomic_DNA"/>
</dbReference>
<proteinExistence type="predicted"/>
<accession>A0A0W8F765</accession>
<dbReference type="PROSITE" id="PS51257">
    <property type="entry name" value="PROKAR_LIPOPROTEIN"/>
    <property type="match status" value="1"/>
</dbReference>
<protein>
    <recommendedName>
        <fullName evidence="2">Lipoprotein</fullName>
    </recommendedName>
</protein>
<evidence type="ECO:0008006" key="2">
    <source>
        <dbReference type="Google" id="ProtNLM"/>
    </source>
</evidence>
<reference evidence="1" key="1">
    <citation type="journal article" date="2015" name="Proc. Natl. Acad. Sci. U.S.A.">
        <title>Networks of energetic and metabolic interactions define dynamics in microbial communities.</title>
        <authorList>
            <person name="Embree M."/>
            <person name="Liu J.K."/>
            <person name="Al-Bassam M.M."/>
            <person name="Zengler K."/>
        </authorList>
    </citation>
    <scope>NUCLEOTIDE SEQUENCE</scope>
</reference>
<gene>
    <name evidence="1" type="ORF">ASZ90_013621</name>
</gene>
<evidence type="ECO:0000313" key="1">
    <source>
        <dbReference type="EMBL" id="KUG16711.1"/>
    </source>
</evidence>